<dbReference type="Pfam" id="PF02320">
    <property type="entry name" value="UCR_hinge"/>
    <property type="match status" value="2"/>
</dbReference>
<feature type="domain" description="Ubiquinol-cytochrome C reductase hinge" evidence="11">
    <location>
        <begin position="108"/>
        <end position="127"/>
    </location>
</feature>
<dbReference type="EMBL" id="DS547147">
    <property type="protein sequence ID" value="EDR00728.1"/>
    <property type="molecule type" value="Genomic_DNA"/>
</dbReference>
<evidence type="ECO:0000256" key="10">
    <source>
        <dbReference type="SAM" id="SignalP"/>
    </source>
</evidence>
<accession>B0DXR3</accession>
<dbReference type="OrthoDB" id="405848at2759"/>
<evidence type="ECO:0000256" key="5">
    <source>
        <dbReference type="ARBA" id="ARBA00022792"/>
    </source>
</evidence>
<evidence type="ECO:0000259" key="11">
    <source>
        <dbReference type="Pfam" id="PF02320"/>
    </source>
</evidence>
<dbReference type="InterPro" id="IPR036811">
    <property type="entry name" value="Ubol_cytC_Rdtase_hinge_dom_sf"/>
</dbReference>
<dbReference type="PANTHER" id="PTHR15336">
    <property type="entry name" value="UBIQUINOL-CYTOCHROME C REDUCTASE COMPLEX 7.8 KDA PROTEIN"/>
    <property type="match status" value="1"/>
</dbReference>
<evidence type="ECO:0000313" key="12">
    <source>
        <dbReference type="EMBL" id="EDR00728.1"/>
    </source>
</evidence>
<gene>
    <name evidence="12" type="ORF">LACBIDRAFT_313187</name>
</gene>
<dbReference type="STRING" id="486041.B0DXR3"/>
<sequence length="127" mass="14053">MSSISAFFSSFISTVHADAEQPEAEVEAPEQPVAEQEEEEPEDLHPVIREECKESSKCAALAKHFEHCQEKVQAGQGFKGEDCVEELVESVFSKRLTQACPSLSTSPVHMMHCVDDCAAPKLFSKLR</sequence>
<dbReference type="GeneID" id="6084315"/>
<protein>
    <submittedName>
        <fullName evidence="12">Predicted protein</fullName>
    </submittedName>
</protein>
<dbReference type="KEGG" id="lbc:LACBIDRAFT_313187"/>
<dbReference type="GO" id="GO:0006122">
    <property type="term" value="P:mitochondrial electron transport, ubiquinol to cytochrome c"/>
    <property type="evidence" value="ECO:0007669"/>
    <property type="project" value="InterPro"/>
</dbReference>
<evidence type="ECO:0000256" key="8">
    <source>
        <dbReference type="ARBA" id="ARBA00023136"/>
    </source>
</evidence>
<comment type="similarity">
    <text evidence="2">Belongs to the UQCRH/QCR6 family.</text>
</comment>
<dbReference type="InterPro" id="IPR003422">
    <property type="entry name" value="Cyt_b-c1_6"/>
</dbReference>
<keyword evidence="5" id="KW-0999">Mitochondrion inner membrane</keyword>
<evidence type="ECO:0000256" key="2">
    <source>
        <dbReference type="ARBA" id="ARBA00006498"/>
    </source>
</evidence>
<evidence type="ECO:0000256" key="6">
    <source>
        <dbReference type="ARBA" id="ARBA00022982"/>
    </source>
</evidence>
<evidence type="ECO:0000313" key="13">
    <source>
        <dbReference type="Proteomes" id="UP000001194"/>
    </source>
</evidence>
<evidence type="ECO:0000256" key="3">
    <source>
        <dbReference type="ARBA" id="ARBA00022448"/>
    </source>
</evidence>
<dbReference type="RefSeq" id="XP_001888737.1">
    <property type="nucleotide sequence ID" value="XM_001888702.1"/>
</dbReference>
<comment type="subcellular location">
    <subcellularLocation>
        <location evidence="1">Mitochondrion inner membrane</location>
        <topology evidence="1">Peripheral membrane protein</topology>
        <orientation evidence="1">Intermembrane side</orientation>
    </subcellularLocation>
</comment>
<dbReference type="Gene3D" id="1.10.287.20">
    <property type="entry name" value="Ubiquinol-cytochrome C reductase hinge domain"/>
    <property type="match status" value="2"/>
</dbReference>
<organism evidence="13">
    <name type="scientific">Laccaria bicolor (strain S238N-H82 / ATCC MYA-4686)</name>
    <name type="common">Bicoloured deceiver</name>
    <name type="synonym">Laccaria laccata var. bicolor</name>
    <dbReference type="NCBI Taxonomy" id="486041"/>
    <lineage>
        <taxon>Eukaryota</taxon>
        <taxon>Fungi</taxon>
        <taxon>Dikarya</taxon>
        <taxon>Basidiomycota</taxon>
        <taxon>Agaricomycotina</taxon>
        <taxon>Agaricomycetes</taxon>
        <taxon>Agaricomycetidae</taxon>
        <taxon>Agaricales</taxon>
        <taxon>Agaricineae</taxon>
        <taxon>Hydnangiaceae</taxon>
        <taxon>Laccaria</taxon>
    </lineage>
</organism>
<keyword evidence="4" id="KW-0679">Respiratory chain</keyword>
<dbReference type="SUPFAM" id="SSF81531">
    <property type="entry name" value="Non-heme 11 kDa protein of cytochrome bc1 complex (Ubiquinol-cytochrome c reductase)"/>
    <property type="match status" value="1"/>
</dbReference>
<feature type="region of interest" description="Disordered" evidence="9">
    <location>
        <begin position="18"/>
        <end position="45"/>
    </location>
</feature>
<keyword evidence="10" id="KW-0732">Signal</keyword>
<keyword evidence="6" id="KW-0249">Electron transport</keyword>
<feature type="domain" description="Ubiquinol-cytochrome C reductase hinge" evidence="11">
    <location>
        <begin position="43"/>
        <end position="89"/>
    </location>
</feature>
<dbReference type="AlphaFoldDB" id="B0DXR3"/>
<evidence type="ECO:0000256" key="7">
    <source>
        <dbReference type="ARBA" id="ARBA00023128"/>
    </source>
</evidence>
<feature type="chain" id="PRO_5002748880" evidence="10">
    <location>
        <begin position="18"/>
        <end position="127"/>
    </location>
</feature>
<proteinExistence type="inferred from homology"/>
<reference evidence="12 13" key="1">
    <citation type="journal article" date="2008" name="Nature">
        <title>The genome of Laccaria bicolor provides insights into mycorrhizal symbiosis.</title>
        <authorList>
            <person name="Martin F."/>
            <person name="Aerts A."/>
            <person name="Ahren D."/>
            <person name="Brun A."/>
            <person name="Danchin E.G.J."/>
            <person name="Duchaussoy F."/>
            <person name="Gibon J."/>
            <person name="Kohler A."/>
            <person name="Lindquist E."/>
            <person name="Pereda V."/>
            <person name="Salamov A."/>
            <person name="Shapiro H.J."/>
            <person name="Wuyts J."/>
            <person name="Blaudez D."/>
            <person name="Buee M."/>
            <person name="Brokstein P."/>
            <person name="Canbaeck B."/>
            <person name="Cohen D."/>
            <person name="Courty P.E."/>
            <person name="Coutinho P.M."/>
            <person name="Delaruelle C."/>
            <person name="Detter J.C."/>
            <person name="Deveau A."/>
            <person name="DiFazio S."/>
            <person name="Duplessis S."/>
            <person name="Fraissinet-Tachet L."/>
            <person name="Lucic E."/>
            <person name="Frey-Klett P."/>
            <person name="Fourrey C."/>
            <person name="Feussner I."/>
            <person name="Gay G."/>
            <person name="Grimwood J."/>
            <person name="Hoegger P.J."/>
            <person name="Jain P."/>
            <person name="Kilaru S."/>
            <person name="Labbe J."/>
            <person name="Lin Y.C."/>
            <person name="Legue V."/>
            <person name="Le Tacon F."/>
            <person name="Marmeisse R."/>
            <person name="Melayah D."/>
            <person name="Montanini B."/>
            <person name="Muratet M."/>
            <person name="Nehls U."/>
            <person name="Niculita-Hirzel H."/>
            <person name="Oudot-Le Secq M.P."/>
            <person name="Peter M."/>
            <person name="Quesneville H."/>
            <person name="Rajashekar B."/>
            <person name="Reich M."/>
            <person name="Rouhier N."/>
            <person name="Schmutz J."/>
            <person name="Yin T."/>
            <person name="Chalot M."/>
            <person name="Henrissat B."/>
            <person name="Kuees U."/>
            <person name="Lucas S."/>
            <person name="Van de Peer Y."/>
            <person name="Podila G.K."/>
            <person name="Polle A."/>
            <person name="Pukkila P.J."/>
            <person name="Richardson P.M."/>
            <person name="Rouze P."/>
            <person name="Sanders I.R."/>
            <person name="Stajich J.E."/>
            <person name="Tunlid A."/>
            <person name="Tuskan G."/>
            <person name="Grigoriev I.V."/>
        </authorList>
    </citation>
    <scope>NUCLEOTIDE SEQUENCE [LARGE SCALE GENOMIC DNA]</scope>
    <source>
        <strain evidence="13">S238N-H82 / ATCC MYA-4686</strain>
    </source>
</reference>
<dbReference type="GO" id="GO:0005743">
    <property type="term" value="C:mitochondrial inner membrane"/>
    <property type="evidence" value="ECO:0007669"/>
    <property type="project" value="UniProtKB-SubCell"/>
</dbReference>
<dbReference type="InParanoid" id="B0DXR3"/>
<dbReference type="InterPro" id="IPR023184">
    <property type="entry name" value="Ubol_cytC_Rdtase_hinge_dom"/>
</dbReference>
<dbReference type="PANTHER" id="PTHR15336:SF0">
    <property type="entry name" value="CYTOCHROME B-C1 COMPLEX SUBUNIT 6, MITOCHONDRIAL"/>
    <property type="match status" value="1"/>
</dbReference>
<name>B0DXR3_LACBS</name>
<dbReference type="HOGENOM" id="CLU_115913_1_1_1"/>
<evidence type="ECO:0000256" key="1">
    <source>
        <dbReference type="ARBA" id="ARBA00004137"/>
    </source>
</evidence>
<evidence type="ECO:0000256" key="9">
    <source>
        <dbReference type="SAM" id="MobiDB-lite"/>
    </source>
</evidence>
<feature type="signal peptide" evidence="10">
    <location>
        <begin position="1"/>
        <end position="17"/>
    </location>
</feature>
<keyword evidence="13" id="KW-1185">Reference proteome</keyword>
<dbReference type="Proteomes" id="UP000001194">
    <property type="component" value="Unassembled WGS sequence"/>
</dbReference>
<keyword evidence="8" id="KW-0472">Membrane</keyword>
<evidence type="ECO:0000256" key="4">
    <source>
        <dbReference type="ARBA" id="ARBA00022660"/>
    </source>
</evidence>
<keyword evidence="3" id="KW-0813">Transport</keyword>
<keyword evidence="7" id="KW-0496">Mitochondrion</keyword>